<proteinExistence type="predicted"/>
<dbReference type="Proteomes" id="UP001157353">
    <property type="component" value="Unassembled WGS sequence"/>
</dbReference>
<comment type="caution">
    <text evidence="2">The sequence shown here is derived from an EMBL/GenBank/DDBJ whole genome shotgun (WGS) entry which is preliminary data.</text>
</comment>
<evidence type="ECO:0000313" key="3">
    <source>
        <dbReference type="Proteomes" id="UP001157353"/>
    </source>
</evidence>
<gene>
    <name evidence="2" type="ORF">GCM10007916_18910</name>
</gene>
<evidence type="ECO:0000313" key="2">
    <source>
        <dbReference type="EMBL" id="GLS90824.1"/>
    </source>
</evidence>
<sequence length="136" mass="15437">MVNINTALPPAIAAPFHPAAEALQRENQIKPIIPKTEVIASYAKIRADQERTQLSGQSRTIIQDENEPHKESPEQQQSHAQQRRLNFFATKSNTEGSNEEKKLVRRDDFKLTISVIQERYNSAVTPMPEPTIHQVL</sequence>
<protein>
    <submittedName>
        <fullName evidence="2">Uncharacterized protein</fullName>
    </submittedName>
</protein>
<evidence type="ECO:0000256" key="1">
    <source>
        <dbReference type="SAM" id="MobiDB-lite"/>
    </source>
</evidence>
<dbReference type="EMBL" id="BSPQ01000005">
    <property type="protein sequence ID" value="GLS90824.1"/>
    <property type="molecule type" value="Genomic_DNA"/>
</dbReference>
<feature type="region of interest" description="Disordered" evidence="1">
    <location>
        <begin position="50"/>
        <end position="101"/>
    </location>
</feature>
<dbReference type="RefSeq" id="WP_284203940.1">
    <property type="nucleotide sequence ID" value="NZ_BSPQ01000005.1"/>
</dbReference>
<feature type="compositionally biased region" description="Polar residues" evidence="1">
    <location>
        <begin position="52"/>
        <end position="63"/>
    </location>
</feature>
<accession>A0ABQ6E067</accession>
<reference evidence="3" key="1">
    <citation type="journal article" date="2019" name="Int. J. Syst. Evol. Microbiol.">
        <title>The Global Catalogue of Microorganisms (GCM) 10K type strain sequencing project: providing services to taxonomists for standard genome sequencing and annotation.</title>
        <authorList>
            <consortium name="The Broad Institute Genomics Platform"/>
            <consortium name="The Broad Institute Genome Sequencing Center for Infectious Disease"/>
            <person name="Wu L."/>
            <person name="Ma J."/>
        </authorList>
    </citation>
    <scope>NUCLEOTIDE SEQUENCE [LARGE SCALE GENOMIC DNA]</scope>
    <source>
        <strain evidence="3">NBRC 103166</strain>
    </source>
</reference>
<feature type="compositionally biased region" description="Polar residues" evidence="1">
    <location>
        <begin position="74"/>
        <end position="96"/>
    </location>
</feature>
<keyword evidence="3" id="KW-1185">Reference proteome</keyword>
<name>A0ABQ6E067_9GAMM</name>
<organism evidence="2 3">
    <name type="scientific">Psychromonas marina</name>
    <dbReference type="NCBI Taxonomy" id="88364"/>
    <lineage>
        <taxon>Bacteria</taxon>
        <taxon>Pseudomonadati</taxon>
        <taxon>Pseudomonadota</taxon>
        <taxon>Gammaproteobacteria</taxon>
        <taxon>Alteromonadales</taxon>
        <taxon>Psychromonadaceae</taxon>
        <taxon>Psychromonas</taxon>
    </lineage>
</organism>